<dbReference type="Proteomes" id="UP000030466">
    <property type="component" value="Unassembled WGS sequence"/>
</dbReference>
<reference evidence="1 2" key="1">
    <citation type="journal article" date="2003" name="Int. J. Syst. Evol. Microbiol.">
        <title>Kocuria polaris sp. nov., an orange-pigmented psychrophilic bacterium isolated from an Antarctic cyanobacterial mat sample.</title>
        <authorList>
            <person name="Reddy G.S."/>
            <person name="Prakash J.S."/>
            <person name="Prabahar V."/>
            <person name="Matsumoto G.I."/>
            <person name="Stackebrandt E."/>
            <person name="Shivaji S."/>
        </authorList>
    </citation>
    <scope>NUCLEOTIDE SEQUENCE [LARGE SCALE GENOMIC DNA]</scope>
    <source>
        <strain evidence="1 2">CMS 76or</strain>
    </source>
</reference>
<comment type="caution">
    <text evidence="1">The sequence shown here is derived from an EMBL/GenBank/DDBJ whole genome shotgun (WGS) entry which is preliminary data.</text>
</comment>
<name>A0A0A6VRX8_KOCRO</name>
<dbReference type="RefSeq" id="WP_035926082.1">
    <property type="nucleotide sequence ID" value="NZ_JSUH01000006.1"/>
</dbReference>
<evidence type="ECO:0000313" key="2">
    <source>
        <dbReference type="Proteomes" id="UP000030466"/>
    </source>
</evidence>
<protein>
    <submittedName>
        <fullName evidence="1">Uncharacterized protein</fullName>
    </submittedName>
</protein>
<organism evidence="1 2">
    <name type="scientific">Kocuria rosea subsp. polaris</name>
    <dbReference type="NCBI Taxonomy" id="136273"/>
    <lineage>
        <taxon>Bacteria</taxon>
        <taxon>Bacillati</taxon>
        <taxon>Actinomycetota</taxon>
        <taxon>Actinomycetes</taxon>
        <taxon>Micrococcales</taxon>
        <taxon>Micrococcaceae</taxon>
        <taxon>Kocuria</taxon>
    </lineage>
</organism>
<keyword evidence="2" id="KW-1185">Reference proteome</keyword>
<dbReference type="AlphaFoldDB" id="A0A0A6VRX8"/>
<dbReference type="OrthoDB" id="4880498at2"/>
<gene>
    <name evidence="1" type="ORF">GY22_08520</name>
</gene>
<evidence type="ECO:0000313" key="1">
    <source>
        <dbReference type="EMBL" id="KHD97730.1"/>
    </source>
</evidence>
<dbReference type="EMBL" id="JSUH01000006">
    <property type="protein sequence ID" value="KHD97730.1"/>
    <property type="molecule type" value="Genomic_DNA"/>
</dbReference>
<sequence length="94" mass="10437">MYENTALVPRPRWATHQELTDPETVTNSRELPARSLAGPSAVALLETWEVITTADGSYAHRDGLVLHIGHEAWTVEQARALHDRIGEALALLDR</sequence>
<accession>A0A0A6VRX8</accession>
<proteinExistence type="predicted"/>